<proteinExistence type="predicted"/>
<name>A0A9N9PRR1_9HELO</name>
<feature type="chain" id="PRO_5040218322" evidence="1">
    <location>
        <begin position="19"/>
        <end position="70"/>
    </location>
</feature>
<organism evidence="2 3">
    <name type="scientific">Hymenoscyphus fraxineus</name>
    <dbReference type="NCBI Taxonomy" id="746836"/>
    <lineage>
        <taxon>Eukaryota</taxon>
        <taxon>Fungi</taxon>
        <taxon>Dikarya</taxon>
        <taxon>Ascomycota</taxon>
        <taxon>Pezizomycotina</taxon>
        <taxon>Leotiomycetes</taxon>
        <taxon>Helotiales</taxon>
        <taxon>Helotiaceae</taxon>
        <taxon>Hymenoscyphus</taxon>
    </lineage>
</organism>
<keyword evidence="3" id="KW-1185">Reference proteome</keyword>
<protein>
    <submittedName>
        <fullName evidence="2">Uncharacterized protein</fullName>
    </submittedName>
</protein>
<feature type="signal peptide" evidence="1">
    <location>
        <begin position="1"/>
        <end position="18"/>
    </location>
</feature>
<comment type="caution">
    <text evidence="2">The sequence shown here is derived from an EMBL/GenBank/DDBJ whole genome shotgun (WGS) entry which is preliminary data.</text>
</comment>
<dbReference type="AlphaFoldDB" id="A0A9N9PRR1"/>
<keyword evidence="1" id="KW-0732">Signal</keyword>
<accession>A0A9N9PRR1</accession>
<evidence type="ECO:0000313" key="2">
    <source>
        <dbReference type="EMBL" id="CAG8951727.1"/>
    </source>
</evidence>
<dbReference type="Proteomes" id="UP000696280">
    <property type="component" value="Unassembled WGS sequence"/>
</dbReference>
<dbReference type="OrthoDB" id="10405387at2759"/>
<sequence>MKLTLPITLLTILTTASAAAVNPGTLFERQVVPECASLNEYCGGLYVECCSGFKCGSPRTGGNINECGPV</sequence>
<dbReference type="EMBL" id="CAJVRL010000044">
    <property type="protein sequence ID" value="CAG8951727.1"/>
    <property type="molecule type" value="Genomic_DNA"/>
</dbReference>
<evidence type="ECO:0000313" key="3">
    <source>
        <dbReference type="Proteomes" id="UP000696280"/>
    </source>
</evidence>
<reference evidence="2" key="1">
    <citation type="submission" date="2021-07" db="EMBL/GenBank/DDBJ databases">
        <authorList>
            <person name="Durling M."/>
        </authorList>
    </citation>
    <scope>NUCLEOTIDE SEQUENCE</scope>
</reference>
<gene>
    <name evidence="2" type="ORF">HYFRA_00005527</name>
</gene>
<evidence type="ECO:0000256" key="1">
    <source>
        <dbReference type="SAM" id="SignalP"/>
    </source>
</evidence>